<dbReference type="PROSITE" id="PS50095">
    <property type="entry name" value="PLAT"/>
    <property type="match status" value="1"/>
</dbReference>
<proteinExistence type="predicted"/>
<dbReference type="EMBL" id="JXTB01000054">
    <property type="protein sequence ID" value="PON69729.1"/>
    <property type="molecule type" value="Genomic_DNA"/>
</dbReference>
<comment type="caution">
    <text evidence="3">The sequence shown here is derived from an EMBL/GenBank/DDBJ whole genome shotgun (WGS) entry which is preliminary data.</text>
</comment>
<accession>A0A2P5D8V6</accession>
<evidence type="ECO:0000256" key="1">
    <source>
        <dbReference type="PROSITE-ProRule" id="PRU00152"/>
    </source>
</evidence>
<evidence type="ECO:0000313" key="4">
    <source>
        <dbReference type="Proteomes" id="UP000237105"/>
    </source>
</evidence>
<name>A0A2P5D8V6_PARAD</name>
<dbReference type="InterPro" id="IPR001024">
    <property type="entry name" value="PLAT/LH2_dom"/>
</dbReference>
<dbReference type="Pfam" id="PF01477">
    <property type="entry name" value="PLAT"/>
    <property type="match status" value="1"/>
</dbReference>
<dbReference type="Gene3D" id="2.60.60.20">
    <property type="entry name" value="PLAT/LH2 domain"/>
    <property type="match status" value="1"/>
</dbReference>
<keyword evidence="4" id="KW-1185">Reference proteome</keyword>
<dbReference type="Proteomes" id="UP000237105">
    <property type="component" value="Unassembled WGS sequence"/>
</dbReference>
<sequence length="145" mass="16642">MYVFIYKDCLFSRVVKESTKQVILDRLLDCVQDFLIARLIHLEIVSAELDPKTGLEKEGITGNALRTRRLSEDNKAIKYEATIEVPVDFGDIGAVLVENVHHKEMYLEDIVLDGFPNGPVNIICRWWVHSKFDNPTKSIFFTSKV</sequence>
<comment type="caution">
    <text evidence="1">Lacks conserved residue(s) required for the propagation of feature annotation.</text>
</comment>
<dbReference type="STRING" id="3476.A0A2P5D8V6"/>
<evidence type="ECO:0000313" key="3">
    <source>
        <dbReference type="EMBL" id="PON69729.1"/>
    </source>
</evidence>
<dbReference type="SMART" id="SM00308">
    <property type="entry name" value="LH2"/>
    <property type="match status" value="1"/>
</dbReference>
<reference evidence="4" key="1">
    <citation type="submission" date="2016-06" db="EMBL/GenBank/DDBJ databases">
        <title>Parallel loss of symbiosis genes in relatives of nitrogen-fixing non-legume Parasponia.</title>
        <authorList>
            <person name="Van Velzen R."/>
            <person name="Holmer R."/>
            <person name="Bu F."/>
            <person name="Rutten L."/>
            <person name="Van Zeijl A."/>
            <person name="Liu W."/>
            <person name="Santuari L."/>
            <person name="Cao Q."/>
            <person name="Sharma T."/>
            <person name="Shen D."/>
            <person name="Roswanjaya Y."/>
            <person name="Wardhani T."/>
            <person name="Kalhor M.S."/>
            <person name="Jansen J."/>
            <person name="Van den Hoogen J."/>
            <person name="Gungor B."/>
            <person name="Hartog M."/>
            <person name="Hontelez J."/>
            <person name="Verver J."/>
            <person name="Yang W.-C."/>
            <person name="Schijlen E."/>
            <person name="Repin R."/>
            <person name="Schilthuizen M."/>
            <person name="Schranz E."/>
            <person name="Heidstra R."/>
            <person name="Miyata K."/>
            <person name="Fedorova E."/>
            <person name="Kohlen W."/>
            <person name="Bisseling T."/>
            <person name="Smit S."/>
            <person name="Geurts R."/>
        </authorList>
    </citation>
    <scope>NUCLEOTIDE SEQUENCE [LARGE SCALE GENOMIC DNA]</scope>
    <source>
        <strain evidence="4">cv. WU1-14</strain>
    </source>
</reference>
<dbReference type="SUPFAM" id="SSF49723">
    <property type="entry name" value="Lipase/lipooxygenase domain (PLAT/LH2 domain)"/>
    <property type="match status" value="1"/>
</dbReference>
<dbReference type="InterPro" id="IPR036392">
    <property type="entry name" value="PLAT/LH2_dom_sf"/>
</dbReference>
<organism evidence="3 4">
    <name type="scientific">Parasponia andersonii</name>
    <name type="common">Sponia andersonii</name>
    <dbReference type="NCBI Taxonomy" id="3476"/>
    <lineage>
        <taxon>Eukaryota</taxon>
        <taxon>Viridiplantae</taxon>
        <taxon>Streptophyta</taxon>
        <taxon>Embryophyta</taxon>
        <taxon>Tracheophyta</taxon>
        <taxon>Spermatophyta</taxon>
        <taxon>Magnoliopsida</taxon>
        <taxon>eudicotyledons</taxon>
        <taxon>Gunneridae</taxon>
        <taxon>Pentapetalae</taxon>
        <taxon>rosids</taxon>
        <taxon>fabids</taxon>
        <taxon>Rosales</taxon>
        <taxon>Cannabaceae</taxon>
        <taxon>Parasponia</taxon>
    </lineage>
</organism>
<dbReference type="AlphaFoldDB" id="A0A2P5D8V6"/>
<feature type="domain" description="PLAT" evidence="2">
    <location>
        <begin position="18"/>
        <end position="142"/>
    </location>
</feature>
<protein>
    <submittedName>
        <fullName evidence="3">Lipoxygenase</fullName>
    </submittedName>
</protein>
<evidence type="ECO:0000259" key="2">
    <source>
        <dbReference type="PROSITE" id="PS50095"/>
    </source>
</evidence>
<gene>
    <name evidence="3" type="ORF">PanWU01x14_085130</name>
</gene>
<dbReference type="OrthoDB" id="1735993at2759"/>